<dbReference type="EMBL" id="CAJVPU010005251">
    <property type="protein sequence ID" value="CAG8545291.1"/>
    <property type="molecule type" value="Genomic_DNA"/>
</dbReference>
<evidence type="ECO:0000313" key="1">
    <source>
        <dbReference type="EMBL" id="CAG8545291.1"/>
    </source>
</evidence>
<proteinExistence type="predicted"/>
<reference evidence="1" key="1">
    <citation type="submission" date="2021-06" db="EMBL/GenBank/DDBJ databases">
        <authorList>
            <person name="Kallberg Y."/>
            <person name="Tangrot J."/>
            <person name="Rosling A."/>
        </authorList>
    </citation>
    <scope>NUCLEOTIDE SEQUENCE</scope>
    <source>
        <strain evidence="1">IL203A</strain>
    </source>
</reference>
<gene>
    <name evidence="1" type="ORF">DHETER_LOCUS4982</name>
</gene>
<comment type="caution">
    <text evidence="1">The sequence shown here is derived from an EMBL/GenBank/DDBJ whole genome shotgun (WGS) entry which is preliminary data.</text>
</comment>
<name>A0ACA9LTL2_9GLOM</name>
<feature type="non-terminal residue" evidence="1">
    <location>
        <position position="1"/>
    </location>
</feature>
<dbReference type="Proteomes" id="UP000789702">
    <property type="component" value="Unassembled WGS sequence"/>
</dbReference>
<keyword evidence="2" id="KW-1185">Reference proteome</keyword>
<organism evidence="1 2">
    <name type="scientific">Dentiscutata heterogama</name>
    <dbReference type="NCBI Taxonomy" id="1316150"/>
    <lineage>
        <taxon>Eukaryota</taxon>
        <taxon>Fungi</taxon>
        <taxon>Fungi incertae sedis</taxon>
        <taxon>Mucoromycota</taxon>
        <taxon>Glomeromycotina</taxon>
        <taxon>Glomeromycetes</taxon>
        <taxon>Diversisporales</taxon>
        <taxon>Gigasporaceae</taxon>
        <taxon>Dentiscutata</taxon>
    </lineage>
</organism>
<evidence type="ECO:0000313" key="2">
    <source>
        <dbReference type="Proteomes" id="UP000789702"/>
    </source>
</evidence>
<accession>A0ACA9LTL2</accession>
<protein>
    <submittedName>
        <fullName evidence="1">907_t:CDS:1</fullName>
    </submittedName>
</protein>
<sequence>ERNDRKGVSIVEEKSHSSETDIDGITASLKALTINRVKQEPNNDSKIDKIESDIKELMKVVKELTSNNSSSVFTRSRNLNSVQNPRPQRSNVDNRQCFNYQQEGHISHNCPNRILQNPPVERGNEQTDARNEAIEVRGANIRYFEVTLGSDNPGIECLKVEMIKREPIFNVRNWDLRKRKRTDEGEEEKRKN</sequence>